<evidence type="ECO:0000256" key="6">
    <source>
        <dbReference type="ARBA" id="ARBA00022833"/>
    </source>
</evidence>
<dbReference type="SUPFAM" id="SSF57889">
    <property type="entry name" value="Cysteine-rich domain"/>
    <property type="match status" value="1"/>
</dbReference>
<keyword evidence="1" id="KW-0343">GTPase activation</keyword>
<evidence type="ECO:0000259" key="9">
    <source>
        <dbReference type="PROSITE" id="PS50238"/>
    </source>
</evidence>
<dbReference type="SMART" id="SM00109">
    <property type="entry name" value="C1"/>
    <property type="match status" value="1"/>
</dbReference>
<dbReference type="GO" id="GO:0030496">
    <property type="term" value="C:midbody"/>
    <property type="evidence" value="ECO:0007669"/>
    <property type="project" value="TreeGrafter"/>
</dbReference>
<dbReference type="PROSITE" id="PS00479">
    <property type="entry name" value="ZF_DAG_PE_1"/>
    <property type="match status" value="1"/>
</dbReference>
<dbReference type="GO" id="GO:0008270">
    <property type="term" value="F:zinc ion binding"/>
    <property type="evidence" value="ECO:0007669"/>
    <property type="project" value="UniProtKB-KW"/>
</dbReference>
<feature type="domain" description="Rho-GAP" evidence="9">
    <location>
        <begin position="128"/>
        <end position="292"/>
    </location>
</feature>
<reference evidence="10" key="1">
    <citation type="journal article" date="2023" name="Genome Biol. Evol.">
        <title>Long-read-based Genome Assembly of Drosophila gunungcola Reveals Fewer Chemosensory Genes in Flower-breeding Species.</title>
        <authorList>
            <person name="Negi A."/>
            <person name="Liao B.Y."/>
            <person name="Yeh S.D."/>
        </authorList>
    </citation>
    <scope>NUCLEOTIDE SEQUENCE</scope>
    <source>
        <strain evidence="10">Sukarami</strain>
    </source>
</reference>
<dbReference type="GO" id="GO:0097149">
    <property type="term" value="C:centralspindlin complex"/>
    <property type="evidence" value="ECO:0007669"/>
    <property type="project" value="TreeGrafter"/>
</dbReference>
<dbReference type="PANTHER" id="PTHR46199:SF3">
    <property type="entry name" value="RAC GTPASE-ACTIVATING PROTEIN 1"/>
    <property type="match status" value="1"/>
</dbReference>
<evidence type="ECO:0000256" key="7">
    <source>
        <dbReference type="ARBA" id="ARBA00022871"/>
    </source>
</evidence>
<organism evidence="10 11">
    <name type="scientific">Drosophila gunungcola</name>
    <name type="common">fruit fly</name>
    <dbReference type="NCBI Taxonomy" id="103775"/>
    <lineage>
        <taxon>Eukaryota</taxon>
        <taxon>Metazoa</taxon>
        <taxon>Ecdysozoa</taxon>
        <taxon>Arthropoda</taxon>
        <taxon>Hexapoda</taxon>
        <taxon>Insecta</taxon>
        <taxon>Pterygota</taxon>
        <taxon>Neoptera</taxon>
        <taxon>Endopterygota</taxon>
        <taxon>Diptera</taxon>
        <taxon>Brachycera</taxon>
        <taxon>Muscomorpha</taxon>
        <taxon>Ephydroidea</taxon>
        <taxon>Drosophilidae</taxon>
        <taxon>Drosophila</taxon>
        <taxon>Sophophora</taxon>
    </lineage>
</organism>
<proteinExistence type="predicted"/>
<comment type="caution">
    <text evidence="10">The sequence shown here is derived from an EMBL/GenBank/DDBJ whole genome shotgun (WGS) entry which is preliminary data.</text>
</comment>
<dbReference type="GO" id="GO:0007283">
    <property type="term" value="P:spermatogenesis"/>
    <property type="evidence" value="ECO:0007669"/>
    <property type="project" value="UniProtKB-KW"/>
</dbReference>
<dbReference type="InterPro" id="IPR002219">
    <property type="entry name" value="PKC_DAG/PE"/>
</dbReference>
<gene>
    <name evidence="10" type="ORF">M5D96_001355</name>
</gene>
<evidence type="ECO:0000256" key="3">
    <source>
        <dbReference type="ARBA" id="ARBA00022723"/>
    </source>
</evidence>
<dbReference type="PANTHER" id="PTHR46199">
    <property type="entry name" value="RAC GTPASE-ACTIVATING PROTEIN 1"/>
    <property type="match status" value="1"/>
</dbReference>
<dbReference type="SUPFAM" id="SSF48350">
    <property type="entry name" value="GTPase activation domain, GAP"/>
    <property type="match status" value="1"/>
</dbReference>
<dbReference type="Proteomes" id="UP001059596">
    <property type="component" value="Chromosome 3R"/>
</dbReference>
<dbReference type="Pfam" id="PF00130">
    <property type="entry name" value="C1_1"/>
    <property type="match status" value="1"/>
</dbReference>
<dbReference type="GO" id="GO:0030154">
    <property type="term" value="P:cell differentiation"/>
    <property type="evidence" value="ECO:0007669"/>
    <property type="project" value="UniProtKB-KW"/>
</dbReference>
<dbReference type="GO" id="GO:0032154">
    <property type="term" value="C:cleavage furrow"/>
    <property type="evidence" value="ECO:0007669"/>
    <property type="project" value="TreeGrafter"/>
</dbReference>
<dbReference type="PROSITE" id="PS50238">
    <property type="entry name" value="RHOGAP"/>
    <property type="match status" value="1"/>
</dbReference>
<dbReference type="FunFam" id="3.30.60.20:FF:000033">
    <property type="entry name" value="Rac GTPase-activating protein 1"/>
    <property type="match status" value="1"/>
</dbReference>
<keyword evidence="5" id="KW-0221">Differentiation</keyword>
<evidence type="ECO:0000313" key="10">
    <source>
        <dbReference type="EMBL" id="KAI8045176.1"/>
    </source>
</evidence>
<dbReference type="GO" id="GO:0000281">
    <property type="term" value="P:mitotic cytokinesis"/>
    <property type="evidence" value="ECO:0007669"/>
    <property type="project" value="TreeGrafter"/>
</dbReference>
<keyword evidence="2" id="KW-0217">Developmental protein</keyword>
<keyword evidence="7" id="KW-0744">Spermatogenesis</keyword>
<evidence type="ECO:0008006" key="12">
    <source>
        <dbReference type="Google" id="ProtNLM"/>
    </source>
</evidence>
<feature type="domain" description="Phorbol-ester/DAG-type" evidence="8">
    <location>
        <begin position="67"/>
        <end position="117"/>
    </location>
</feature>
<evidence type="ECO:0000256" key="1">
    <source>
        <dbReference type="ARBA" id="ARBA00022468"/>
    </source>
</evidence>
<dbReference type="PROSITE" id="PS50081">
    <property type="entry name" value="ZF_DAG_PE_2"/>
    <property type="match status" value="1"/>
</dbReference>
<dbReference type="GO" id="GO:0005634">
    <property type="term" value="C:nucleus"/>
    <property type="evidence" value="ECO:0007669"/>
    <property type="project" value="TreeGrafter"/>
</dbReference>
<dbReference type="AlphaFoldDB" id="A0A9P9YY10"/>
<accession>A0A9P9YY10</accession>
<keyword evidence="11" id="KW-1185">Reference proteome</keyword>
<dbReference type="InterPro" id="IPR046349">
    <property type="entry name" value="C1-like_sf"/>
</dbReference>
<keyword evidence="6" id="KW-0862">Zinc</keyword>
<evidence type="ECO:0000313" key="11">
    <source>
        <dbReference type="Proteomes" id="UP001059596"/>
    </source>
</evidence>
<dbReference type="GO" id="GO:0005096">
    <property type="term" value="F:GTPase activator activity"/>
    <property type="evidence" value="ECO:0007669"/>
    <property type="project" value="UniProtKB-KW"/>
</dbReference>
<dbReference type="SMART" id="SM00324">
    <property type="entry name" value="RhoGAP"/>
    <property type="match status" value="1"/>
</dbReference>
<keyword evidence="3" id="KW-0479">Metal-binding</keyword>
<protein>
    <recommendedName>
        <fullName evidence="12">GTPase-activating protein RacGAP84C</fullName>
    </recommendedName>
</protein>
<dbReference type="GO" id="GO:0007266">
    <property type="term" value="P:Rho protein signal transduction"/>
    <property type="evidence" value="ECO:0007669"/>
    <property type="project" value="TreeGrafter"/>
</dbReference>
<evidence type="ECO:0000259" key="8">
    <source>
        <dbReference type="PROSITE" id="PS50081"/>
    </source>
</evidence>
<sequence>MQNKRRLLREYSSYDDLSEHFRMFGSQSLDSFQDRVDMNPSGSDGVSTDGLDYYPSCSQSYSGLLREHNFKVKSYYYNVGNCVHCRKRIRFAMASLRCRACPLRCHIACCRQLTVNCIPQPQVSTKRGNLSDYAPRVAPMVPALIVHCVTEIEARGLQQEGLYRVSSTRDKCKRLRRKLLRGTSTPHLGNKGHPHTVLLDFEEATRLVDPLAVEMAVYLVVLELQQAHRDTLAYLMLHWQRVAQSPAVRMTVANLAVIFAPTLFGDLDLTLENVVIWQQVLKVLLLMPPGFWGQFLEVHPVPTPLGSSYDFEERYSQRHWDHSSTLGWNSVKTYFRSMVNLSSTNL</sequence>
<dbReference type="Gene3D" id="3.30.60.20">
    <property type="match status" value="1"/>
</dbReference>
<name>A0A9P9YY10_9MUSC</name>
<dbReference type="InterPro" id="IPR008936">
    <property type="entry name" value="Rho_GTPase_activation_prot"/>
</dbReference>
<dbReference type="GO" id="GO:0051256">
    <property type="term" value="P:mitotic spindle midzone assembly"/>
    <property type="evidence" value="ECO:0007669"/>
    <property type="project" value="TreeGrafter"/>
</dbReference>
<evidence type="ECO:0000256" key="4">
    <source>
        <dbReference type="ARBA" id="ARBA00022771"/>
    </source>
</evidence>
<evidence type="ECO:0000256" key="5">
    <source>
        <dbReference type="ARBA" id="ARBA00022782"/>
    </source>
</evidence>
<evidence type="ECO:0000256" key="2">
    <source>
        <dbReference type="ARBA" id="ARBA00022473"/>
    </source>
</evidence>
<dbReference type="EMBL" id="JAMKOV010000001">
    <property type="protein sequence ID" value="KAI8045176.1"/>
    <property type="molecule type" value="Genomic_DNA"/>
</dbReference>
<dbReference type="GO" id="GO:0051233">
    <property type="term" value="C:spindle midzone"/>
    <property type="evidence" value="ECO:0007669"/>
    <property type="project" value="TreeGrafter"/>
</dbReference>
<dbReference type="Pfam" id="PF00620">
    <property type="entry name" value="RhoGAP"/>
    <property type="match status" value="2"/>
</dbReference>
<keyword evidence="4" id="KW-0863">Zinc-finger</keyword>
<dbReference type="InterPro" id="IPR000198">
    <property type="entry name" value="RhoGAP_dom"/>
</dbReference>
<dbReference type="Gene3D" id="1.10.555.10">
    <property type="entry name" value="Rho GTPase activation protein"/>
    <property type="match status" value="2"/>
</dbReference>